<reference evidence="6 7" key="1">
    <citation type="submission" date="2015-08" db="EMBL/GenBank/DDBJ databases">
        <authorList>
            <person name="Babu N.S."/>
            <person name="Beckwith C.J."/>
            <person name="Beseler K.G."/>
            <person name="Brison A."/>
            <person name="Carone J.V."/>
            <person name="Caskin T.P."/>
            <person name="Diamond M."/>
            <person name="Durham M.E."/>
            <person name="Foxe J.M."/>
            <person name="Go M."/>
            <person name="Henderson B.A."/>
            <person name="Jones I.B."/>
            <person name="McGettigan J.A."/>
            <person name="Micheletti S.J."/>
            <person name="Nasrallah M.E."/>
            <person name="Ortiz D."/>
            <person name="Piller C.R."/>
            <person name="Privatt S.R."/>
            <person name="Schneider S.L."/>
            <person name="Sharp S."/>
            <person name="Smith T.C."/>
            <person name="Stanton J.D."/>
            <person name="Ullery H.E."/>
            <person name="Wilson R.J."/>
            <person name="Serrano M.G."/>
            <person name="Buck G."/>
            <person name="Lee V."/>
            <person name="Wang Y."/>
            <person name="Carvalho R."/>
            <person name="Voegtly L."/>
            <person name="Shi R."/>
            <person name="Duckworth R."/>
            <person name="Johnson A."/>
            <person name="Loviza R."/>
            <person name="Walstead R."/>
            <person name="Shah Z."/>
            <person name="Kiflezghi M."/>
            <person name="Wade K."/>
            <person name="Ball S.L."/>
            <person name="Bradley K.W."/>
            <person name="Asai D.J."/>
            <person name="Bowman C.A."/>
            <person name="Russell D.A."/>
            <person name="Pope W.H."/>
            <person name="Jacobs-Sera D."/>
            <person name="Hendrix R.W."/>
            <person name="Hatfull G.F."/>
        </authorList>
    </citation>
    <scope>NUCLEOTIDE SEQUENCE [LARGE SCALE GENOMIC DNA]</scope>
    <source>
        <strain evidence="6 7">DSM 27648</strain>
    </source>
</reference>
<keyword evidence="3 5" id="KW-1133">Transmembrane helix</keyword>
<feature type="transmembrane region" description="Helical" evidence="5">
    <location>
        <begin position="72"/>
        <end position="90"/>
    </location>
</feature>
<dbReference type="AlphaFoldDB" id="A0A0K1PYF8"/>
<feature type="transmembrane region" description="Helical" evidence="5">
    <location>
        <begin position="194"/>
        <end position="214"/>
    </location>
</feature>
<dbReference type="EMBL" id="CP012333">
    <property type="protein sequence ID" value="AKU98563.1"/>
    <property type="molecule type" value="Genomic_DNA"/>
</dbReference>
<dbReference type="GO" id="GO:0016020">
    <property type="term" value="C:membrane"/>
    <property type="evidence" value="ECO:0007669"/>
    <property type="project" value="UniProtKB-SubCell"/>
</dbReference>
<evidence type="ECO:0000313" key="7">
    <source>
        <dbReference type="Proteomes" id="UP000064967"/>
    </source>
</evidence>
<feature type="transmembrane region" description="Helical" evidence="5">
    <location>
        <begin position="294"/>
        <end position="315"/>
    </location>
</feature>
<keyword evidence="4 5" id="KW-0472">Membrane</keyword>
<dbReference type="STRING" id="1391654.AKJ09_05227"/>
<comment type="subcellular location">
    <subcellularLocation>
        <location evidence="1">Membrane</location>
        <topology evidence="1">Multi-pass membrane protein</topology>
    </subcellularLocation>
</comment>
<keyword evidence="7" id="KW-1185">Reference proteome</keyword>
<name>A0A0K1PYF8_9BACT</name>
<dbReference type="InterPro" id="IPR000537">
    <property type="entry name" value="UbiA_prenyltransferase"/>
</dbReference>
<evidence type="ECO:0000256" key="3">
    <source>
        <dbReference type="ARBA" id="ARBA00022989"/>
    </source>
</evidence>
<dbReference type="KEGG" id="llu:AKJ09_05227"/>
<evidence type="ECO:0000256" key="2">
    <source>
        <dbReference type="ARBA" id="ARBA00022692"/>
    </source>
</evidence>
<feature type="transmembrane region" description="Helical" evidence="5">
    <location>
        <begin position="124"/>
        <end position="150"/>
    </location>
</feature>
<evidence type="ECO:0000256" key="4">
    <source>
        <dbReference type="ARBA" id="ARBA00023136"/>
    </source>
</evidence>
<dbReference type="OrthoDB" id="665023at2"/>
<feature type="transmembrane region" description="Helical" evidence="5">
    <location>
        <begin position="162"/>
        <end position="182"/>
    </location>
</feature>
<sequence>MHERDSKRPMATDRPVRTACHFPDVAVAESLPPIRECATNFLVHLRLPFQLVLAPFMLWGAALAHARISPRFLVAFVVLHVCFYGGTTAYNSHYDRDEGPVGGLANPPPAGPWLLPGSFVLQGLGLIAAAGVSDGFLLACAAFAILGVLYSHPRTRWKGKPWASWLVVMIGQGGLGTLAGMVADRHARWSLEMVYGIVAAVALVGALYPLTQLFQIAEDRKRGDRTVAIVLGRRGVALAAAVLSTIGSAFAALSARAGGRPIEAAVLAGLAVPMIAGALWVCRPNEVKAIYRRISVVQIAAGAAFGVYAVVRLIVA</sequence>
<organism evidence="6 7">
    <name type="scientific">Labilithrix luteola</name>
    <dbReference type="NCBI Taxonomy" id="1391654"/>
    <lineage>
        <taxon>Bacteria</taxon>
        <taxon>Pseudomonadati</taxon>
        <taxon>Myxococcota</taxon>
        <taxon>Polyangia</taxon>
        <taxon>Polyangiales</taxon>
        <taxon>Labilitrichaceae</taxon>
        <taxon>Labilithrix</taxon>
    </lineage>
</organism>
<evidence type="ECO:0000256" key="5">
    <source>
        <dbReference type="SAM" id="Phobius"/>
    </source>
</evidence>
<evidence type="ECO:0000256" key="1">
    <source>
        <dbReference type="ARBA" id="ARBA00004141"/>
    </source>
</evidence>
<proteinExistence type="predicted"/>
<dbReference type="Pfam" id="PF01040">
    <property type="entry name" value="UbiA"/>
    <property type="match status" value="1"/>
</dbReference>
<evidence type="ECO:0000313" key="6">
    <source>
        <dbReference type="EMBL" id="AKU98563.1"/>
    </source>
</evidence>
<evidence type="ECO:0008006" key="8">
    <source>
        <dbReference type="Google" id="ProtNLM"/>
    </source>
</evidence>
<gene>
    <name evidence="6" type="ORF">AKJ09_05227</name>
</gene>
<accession>A0A0K1PYF8</accession>
<keyword evidence="2 5" id="KW-0812">Transmembrane</keyword>
<protein>
    <recommendedName>
        <fullName evidence="8">1,4-dihydroxy-2-naphthoate octaprenyltransferase</fullName>
    </recommendedName>
</protein>
<dbReference type="Proteomes" id="UP000064967">
    <property type="component" value="Chromosome"/>
</dbReference>
<feature type="transmembrane region" description="Helical" evidence="5">
    <location>
        <begin position="235"/>
        <end position="255"/>
    </location>
</feature>
<feature type="transmembrane region" description="Helical" evidence="5">
    <location>
        <begin position="261"/>
        <end position="282"/>
    </location>
</feature>
<dbReference type="GO" id="GO:0016765">
    <property type="term" value="F:transferase activity, transferring alkyl or aryl (other than methyl) groups"/>
    <property type="evidence" value="ECO:0007669"/>
    <property type="project" value="InterPro"/>
</dbReference>
<dbReference type="RefSeq" id="WP_146649502.1">
    <property type="nucleotide sequence ID" value="NZ_CP012333.1"/>
</dbReference>